<proteinExistence type="predicted"/>
<sequence>MDFAYNIGLTDSRVESVYITEDNMWGPEGNLLTSMTQTVTRTQGRGNLNEKVVVNKSFVKGPRYIVVYGVTTPDGKRITDLGSAGADNTSSEFRRYAPEIAARRARVRTILTAINKKELLTDIEMPPDFLEGPKMDEEAERCRNGLCSPEQITALKKLYNTKEKQDALLEKYNVEKIEDLPREKADEAVKLAQKREMPLFLRV</sequence>
<protein>
    <submittedName>
        <fullName evidence="1">Uncharacterized protein</fullName>
    </submittedName>
</protein>
<gene>
    <name evidence="1" type="ORF">DRJ04_08170</name>
</gene>
<evidence type="ECO:0000313" key="1">
    <source>
        <dbReference type="EMBL" id="RLE11384.1"/>
    </source>
</evidence>
<evidence type="ECO:0000313" key="2">
    <source>
        <dbReference type="Proteomes" id="UP000280417"/>
    </source>
</evidence>
<name>A0A662D6I4_UNCAE</name>
<organism evidence="1 2">
    <name type="scientific">Aerophobetes bacterium</name>
    <dbReference type="NCBI Taxonomy" id="2030807"/>
    <lineage>
        <taxon>Bacteria</taxon>
        <taxon>Candidatus Aerophobota</taxon>
    </lineage>
</organism>
<reference evidence="1 2" key="1">
    <citation type="submission" date="2018-06" db="EMBL/GenBank/DDBJ databases">
        <title>Extensive metabolic versatility and redundancy in microbially diverse, dynamic hydrothermal sediments.</title>
        <authorList>
            <person name="Dombrowski N."/>
            <person name="Teske A."/>
            <person name="Baker B.J."/>
        </authorList>
    </citation>
    <scope>NUCLEOTIDE SEQUENCE [LARGE SCALE GENOMIC DNA]</scope>
    <source>
        <strain evidence="1">B3_G15</strain>
    </source>
</reference>
<dbReference type="EMBL" id="QMQA01000257">
    <property type="protein sequence ID" value="RLE11384.1"/>
    <property type="molecule type" value="Genomic_DNA"/>
</dbReference>
<dbReference type="AlphaFoldDB" id="A0A662D6I4"/>
<comment type="caution">
    <text evidence="1">The sequence shown here is derived from an EMBL/GenBank/DDBJ whole genome shotgun (WGS) entry which is preliminary data.</text>
</comment>
<accession>A0A662D6I4</accession>
<dbReference type="Proteomes" id="UP000280417">
    <property type="component" value="Unassembled WGS sequence"/>
</dbReference>